<comment type="similarity">
    <text evidence="3">In the N-terminal section; belongs to the glycosyltransferase 51 family.</text>
</comment>
<keyword evidence="7" id="KW-0808">Transferase</keyword>
<feature type="compositionally biased region" description="Acidic residues" evidence="12">
    <location>
        <begin position="777"/>
        <end position="786"/>
    </location>
</feature>
<dbReference type="PANTHER" id="PTHR32282:SF33">
    <property type="entry name" value="PEPTIDOGLYCAN GLYCOSYLTRANSFERASE"/>
    <property type="match status" value="1"/>
</dbReference>
<keyword evidence="9" id="KW-0511">Multifunctional enzyme</keyword>
<feature type="compositionally biased region" description="Low complexity" evidence="12">
    <location>
        <begin position="857"/>
        <end position="886"/>
    </location>
</feature>
<dbReference type="Proteomes" id="UP001634747">
    <property type="component" value="Unassembled WGS sequence"/>
</dbReference>
<evidence type="ECO:0000256" key="3">
    <source>
        <dbReference type="ARBA" id="ARBA00007739"/>
    </source>
</evidence>
<evidence type="ECO:0000256" key="12">
    <source>
        <dbReference type="SAM" id="MobiDB-lite"/>
    </source>
</evidence>
<dbReference type="SUPFAM" id="SSF56601">
    <property type="entry name" value="beta-lactamase/transpeptidase-like"/>
    <property type="match status" value="1"/>
</dbReference>
<dbReference type="SUPFAM" id="SSF53955">
    <property type="entry name" value="Lysozyme-like"/>
    <property type="match status" value="1"/>
</dbReference>
<name>A0ABW9KJ59_9BACT</name>
<keyword evidence="8" id="KW-0378">Hydrolase</keyword>
<feature type="compositionally biased region" description="Basic and acidic residues" evidence="12">
    <location>
        <begin position="7"/>
        <end position="17"/>
    </location>
</feature>
<dbReference type="InterPro" id="IPR001460">
    <property type="entry name" value="PCN-bd_Tpept"/>
</dbReference>
<dbReference type="InterPro" id="IPR012338">
    <property type="entry name" value="Beta-lactam/transpept-like"/>
</dbReference>
<evidence type="ECO:0000256" key="9">
    <source>
        <dbReference type="ARBA" id="ARBA00023268"/>
    </source>
</evidence>
<comment type="similarity">
    <text evidence="2">In the C-terminal section; belongs to the transpeptidase family.</text>
</comment>
<keyword evidence="13" id="KW-1133">Transmembrane helix</keyword>
<evidence type="ECO:0000256" key="10">
    <source>
        <dbReference type="ARBA" id="ARBA00044770"/>
    </source>
</evidence>
<keyword evidence="13" id="KW-0472">Membrane</keyword>
<dbReference type="RefSeq" id="WP_317889813.1">
    <property type="nucleotide sequence ID" value="NZ_BAABBH010000001.1"/>
</dbReference>
<accession>A0ABW9KJ59</accession>
<dbReference type="Gene3D" id="1.10.3810.10">
    <property type="entry name" value="Biosynthetic peptidoglycan transglycosylase-like"/>
    <property type="match status" value="1"/>
</dbReference>
<feature type="domain" description="Penicillin-binding protein transpeptidase" evidence="14">
    <location>
        <begin position="469"/>
        <end position="720"/>
    </location>
</feature>
<evidence type="ECO:0000259" key="15">
    <source>
        <dbReference type="Pfam" id="PF00912"/>
    </source>
</evidence>
<proteinExistence type="inferred from homology"/>
<dbReference type="InterPro" id="IPR001264">
    <property type="entry name" value="Glyco_trans_51"/>
</dbReference>
<keyword evidence="5" id="KW-0645">Protease</keyword>
<evidence type="ECO:0000256" key="5">
    <source>
        <dbReference type="ARBA" id="ARBA00022670"/>
    </source>
</evidence>
<feature type="compositionally biased region" description="Polar residues" evidence="12">
    <location>
        <begin position="759"/>
        <end position="768"/>
    </location>
</feature>
<reference evidence="16 17" key="1">
    <citation type="submission" date="2024-12" db="EMBL/GenBank/DDBJ databases">
        <authorList>
            <person name="Lee Y."/>
        </authorList>
    </citation>
    <scope>NUCLEOTIDE SEQUENCE [LARGE SCALE GENOMIC DNA]</scope>
    <source>
        <strain evidence="16 17">03SUJ4</strain>
    </source>
</reference>
<organism evidence="16 17">
    <name type="scientific">Terriglobus aquaticus</name>
    <dbReference type="NCBI Taxonomy" id="940139"/>
    <lineage>
        <taxon>Bacteria</taxon>
        <taxon>Pseudomonadati</taxon>
        <taxon>Acidobacteriota</taxon>
        <taxon>Terriglobia</taxon>
        <taxon>Terriglobales</taxon>
        <taxon>Acidobacteriaceae</taxon>
        <taxon>Terriglobus</taxon>
    </lineage>
</organism>
<evidence type="ECO:0000313" key="17">
    <source>
        <dbReference type="Proteomes" id="UP001634747"/>
    </source>
</evidence>
<dbReference type="InterPro" id="IPR036950">
    <property type="entry name" value="PBP_transglycosylase"/>
</dbReference>
<feature type="compositionally biased region" description="Low complexity" evidence="12">
    <location>
        <begin position="790"/>
        <end position="822"/>
    </location>
</feature>
<evidence type="ECO:0000256" key="4">
    <source>
        <dbReference type="ARBA" id="ARBA00022645"/>
    </source>
</evidence>
<evidence type="ECO:0000256" key="11">
    <source>
        <dbReference type="ARBA" id="ARBA00049902"/>
    </source>
</evidence>
<dbReference type="EC" id="2.4.99.28" evidence="10"/>
<dbReference type="InterPro" id="IPR012340">
    <property type="entry name" value="NA-bd_OB-fold"/>
</dbReference>
<feature type="transmembrane region" description="Helical" evidence="13">
    <location>
        <begin position="56"/>
        <end position="77"/>
    </location>
</feature>
<evidence type="ECO:0000256" key="8">
    <source>
        <dbReference type="ARBA" id="ARBA00022801"/>
    </source>
</evidence>
<evidence type="ECO:0000256" key="6">
    <source>
        <dbReference type="ARBA" id="ARBA00022676"/>
    </source>
</evidence>
<dbReference type="Gene3D" id="3.40.710.10">
    <property type="entry name" value="DD-peptidase/beta-lactamase superfamily"/>
    <property type="match status" value="2"/>
</dbReference>
<dbReference type="InterPro" id="IPR023346">
    <property type="entry name" value="Lysozyme-like_dom_sf"/>
</dbReference>
<evidence type="ECO:0000259" key="14">
    <source>
        <dbReference type="Pfam" id="PF00905"/>
    </source>
</evidence>
<keyword evidence="4" id="KW-0121">Carboxypeptidase</keyword>
<evidence type="ECO:0000256" key="1">
    <source>
        <dbReference type="ARBA" id="ARBA00004752"/>
    </source>
</evidence>
<dbReference type="NCBIfam" id="TIGR02074">
    <property type="entry name" value="PBP_1a_fam"/>
    <property type="match status" value="1"/>
</dbReference>
<keyword evidence="6" id="KW-0328">Glycosyltransferase</keyword>
<keyword evidence="13" id="KW-0812">Transmembrane</keyword>
<evidence type="ECO:0000313" key="16">
    <source>
        <dbReference type="EMBL" id="MFN2974980.1"/>
    </source>
</evidence>
<evidence type="ECO:0000256" key="7">
    <source>
        <dbReference type="ARBA" id="ARBA00022679"/>
    </source>
</evidence>
<evidence type="ECO:0000256" key="13">
    <source>
        <dbReference type="SAM" id="Phobius"/>
    </source>
</evidence>
<keyword evidence="17" id="KW-1185">Reference proteome</keyword>
<dbReference type="PANTHER" id="PTHR32282">
    <property type="entry name" value="BINDING PROTEIN TRANSPEPTIDASE, PUTATIVE-RELATED"/>
    <property type="match status" value="1"/>
</dbReference>
<protein>
    <recommendedName>
        <fullName evidence="10">peptidoglycan glycosyltransferase</fullName>
        <ecNumber evidence="10">2.4.99.28</ecNumber>
    </recommendedName>
</protein>
<comment type="pathway">
    <text evidence="1">Cell wall biogenesis; peptidoglycan biosynthesis.</text>
</comment>
<dbReference type="InterPro" id="IPR050396">
    <property type="entry name" value="Glycosyltr_51/Transpeptidase"/>
</dbReference>
<dbReference type="Pfam" id="PF00912">
    <property type="entry name" value="Transgly"/>
    <property type="match status" value="1"/>
</dbReference>
<comment type="catalytic activity">
    <reaction evidence="11">
        <text>[GlcNAc-(1-&gt;4)-Mur2Ac(oyl-L-Ala-gamma-D-Glu-L-Lys-D-Ala-D-Ala)](n)-di-trans,octa-cis-undecaprenyl diphosphate + beta-D-GlcNAc-(1-&gt;4)-Mur2Ac(oyl-L-Ala-gamma-D-Glu-L-Lys-D-Ala-D-Ala)-di-trans,octa-cis-undecaprenyl diphosphate = [GlcNAc-(1-&gt;4)-Mur2Ac(oyl-L-Ala-gamma-D-Glu-L-Lys-D-Ala-D-Ala)](n+1)-di-trans,octa-cis-undecaprenyl diphosphate + di-trans,octa-cis-undecaprenyl diphosphate + H(+)</text>
        <dbReference type="Rhea" id="RHEA:23708"/>
        <dbReference type="Rhea" id="RHEA-COMP:9602"/>
        <dbReference type="Rhea" id="RHEA-COMP:9603"/>
        <dbReference type="ChEBI" id="CHEBI:15378"/>
        <dbReference type="ChEBI" id="CHEBI:58405"/>
        <dbReference type="ChEBI" id="CHEBI:60033"/>
        <dbReference type="ChEBI" id="CHEBI:78435"/>
        <dbReference type="EC" id="2.4.99.28"/>
    </reaction>
</comment>
<feature type="region of interest" description="Disordered" evidence="12">
    <location>
        <begin position="754"/>
        <end position="886"/>
    </location>
</feature>
<feature type="region of interest" description="Disordered" evidence="12">
    <location>
        <begin position="1"/>
        <end position="26"/>
    </location>
</feature>
<dbReference type="SUPFAM" id="SSF50249">
    <property type="entry name" value="Nucleic acid-binding proteins"/>
    <property type="match status" value="1"/>
</dbReference>
<sequence>MATLPTREPESGARRDTAAPPTRPASERGYVPAWLPHSLRERWYRWFPTRRKARRAIFLSLLAMSAVFGALAGLTLVSVTDLPQIEDLEHYRPSTTTELLDIHGRTFGSFALEKRIVVGYQDIPPVLHDAILSIEDKSFESNAGINLFRAVGAAIVDIRSKGRRQGASTLTMQLSRNLFLSFEQTFTRKLQEVLLSIQIERHFTKEQIFTLYANQIYLGSGNYGFEAGSEHYFSKHLHDLSLAEAALLAGLPKNPNGYSPLRHPDRAIKRRNLVLSEMLKDGKITQDAYQQAVSTPLQLHIEPAPVTVAPYFVEEVRRQLEQEYGTDQVHGSGMRVYTTLDLDLQQAAEKSVLDNLADYERRHGWKGKLQNVLAQGQELDTYNHPDWVDTPQTGGYIHALVMDVNARHILVRIGKRYAEILPRDWAWTTVSAASILQRGDIVYVRVEDAPEAGTMHASLQQDSGAQSSMMAMDNSNGEVLAMVGGRDFNLSQFNRATQAQRQVGSSFKPYVYTAAVEAGAKPYDTIVDAPTSFYTPNGPYTPHNYEPNYAGTMSLVSAFAQSRNIPALKLANKVGIKKVIEVAHRFGITETIPAFLPVALGAASITLNEQVAAYAVFPNDGIRVEPHVIRRVVQSDGVPLRSNAARAKEVISVETARTMMTLLKAVPTFGTAARAGAELKHPIGGKTGTTNGFTDAWFIGFSPSVTCGTWIGYDNRQTLGDKEQGAKAALPAWINFMKVAIARTPNEQFPSGALKKQLDVTTDNSASTAPAPKKEEDSDDSEDSGDDNGPKSAAPPADAPSPDALPSDAPSDAAPADSQPSPAAAPSPRTSPAPAATTPRSGLVASPFGPYRPYTPPAGTGATATPLSTRPQTPPKTQRPATAPPQ</sequence>
<feature type="domain" description="Glycosyl transferase family 51" evidence="15">
    <location>
        <begin position="106"/>
        <end position="278"/>
    </location>
</feature>
<dbReference type="EMBL" id="JBJYXY010000001">
    <property type="protein sequence ID" value="MFN2974980.1"/>
    <property type="molecule type" value="Genomic_DNA"/>
</dbReference>
<evidence type="ECO:0000256" key="2">
    <source>
        <dbReference type="ARBA" id="ARBA00007090"/>
    </source>
</evidence>
<gene>
    <name evidence="16" type="ORF">ACK2TP_04330</name>
</gene>
<comment type="caution">
    <text evidence="16">The sequence shown here is derived from an EMBL/GenBank/DDBJ whole genome shotgun (WGS) entry which is preliminary data.</text>
</comment>
<dbReference type="Pfam" id="PF00905">
    <property type="entry name" value="Transpeptidase"/>
    <property type="match status" value="1"/>
</dbReference>